<organism evidence="2 3">
    <name type="scientific">Gossypium lobatum</name>
    <dbReference type="NCBI Taxonomy" id="34289"/>
    <lineage>
        <taxon>Eukaryota</taxon>
        <taxon>Viridiplantae</taxon>
        <taxon>Streptophyta</taxon>
        <taxon>Embryophyta</taxon>
        <taxon>Tracheophyta</taxon>
        <taxon>Spermatophyta</taxon>
        <taxon>Magnoliopsida</taxon>
        <taxon>eudicotyledons</taxon>
        <taxon>Gunneridae</taxon>
        <taxon>Pentapetalae</taxon>
        <taxon>rosids</taxon>
        <taxon>malvids</taxon>
        <taxon>Malvales</taxon>
        <taxon>Malvaceae</taxon>
        <taxon>Malvoideae</taxon>
        <taxon>Gossypium</taxon>
    </lineage>
</organism>
<name>A0A7J8NE59_9ROSI</name>
<dbReference type="AlphaFoldDB" id="A0A7J8NE59"/>
<feature type="region of interest" description="Disordered" evidence="1">
    <location>
        <begin position="40"/>
        <end position="66"/>
    </location>
</feature>
<dbReference type="Proteomes" id="UP000593572">
    <property type="component" value="Unassembled WGS sequence"/>
</dbReference>
<evidence type="ECO:0000256" key="1">
    <source>
        <dbReference type="SAM" id="MobiDB-lite"/>
    </source>
</evidence>
<evidence type="ECO:0000313" key="3">
    <source>
        <dbReference type="Proteomes" id="UP000593572"/>
    </source>
</evidence>
<reference evidence="2 3" key="1">
    <citation type="journal article" date="2019" name="Genome Biol. Evol.">
        <title>Insights into the evolution of the New World diploid cottons (Gossypium, subgenus Houzingenia) based on genome sequencing.</title>
        <authorList>
            <person name="Grover C.E."/>
            <person name="Arick M.A. 2nd"/>
            <person name="Thrash A."/>
            <person name="Conover J.L."/>
            <person name="Sanders W.S."/>
            <person name="Peterson D.G."/>
            <person name="Frelichowski J.E."/>
            <person name="Scheffler J.A."/>
            <person name="Scheffler B.E."/>
            <person name="Wendel J.F."/>
        </authorList>
    </citation>
    <scope>NUCLEOTIDE SEQUENCE [LARGE SCALE GENOMIC DNA]</scope>
    <source>
        <strain evidence="2">157</strain>
        <tissue evidence="2">Leaf</tissue>
    </source>
</reference>
<evidence type="ECO:0000313" key="2">
    <source>
        <dbReference type="EMBL" id="MBA0575144.1"/>
    </source>
</evidence>
<dbReference type="EMBL" id="JABEZX010107678">
    <property type="protein sequence ID" value="MBA0575144.1"/>
    <property type="molecule type" value="Genomic_DNA"/>
</dbReference>
<feature type="non-terminal residue" evidence="2">
    <location>
        <position position="66"/>
    </location>
</feature>
<gene>
    <name evidence="2" type="ORF">Golob_027348</name>
</gene>
<comment type="caution">
    <text evidence="2">The sequence shown here is derived from an EMBL/GenBank/DDBJ whole genome shotgun (WGS) entry which is preliminary data.</text>
</comment>
<proteinExistence type="predicted"/>
<sequence>KLGFWDVRVEGDALTVIKKLLLEVWGHNYDFSTYNEVRKSEQKDLREREKIEEEDEISEKKEHKII</sequence>
<accession>A0A7J8NE59</accession>
<protein>
    <submittedName>
        <fullName evidence="2">Uncharacterized protein</fullName>
    </submittedName>
</protein>
<keyword evidence="3" id="KW-1185">Reference proteome</keyword>
<feature type="non-terminal residue" evidence="2">
    <location>
        <position position="1"/>
    </location>
</feature>
<feature type="compositionally biased region" description="Basic and acidic residues" evidence="1">
    <location>
        <begin position="40"/>
        <end position="51"/>
    </location>
</feature>